<sequence length="70" mass="8451">MSVWIMKPEFPGFWYSRWSDVTEGRFERFRRLFKKLPLFMIRAFRAEMKVLAFSSAAFFLTAFESRDVAL</sequence>
<organism evidence="1 2">
    <name type="scientific">Aspergillus wentii DTO 134E9</name>
    <dbReference type="NCBI Taxonomy" id="1073089"/>
    <lineage>
        <taxon>Eukaryota</taxon>
        <taxon>Fungi</taxon>
        <taxon>Dikarya</taxon>
        <taxon>Ascomycota</taxon>
        <taxon>Pezizomycotina</taxon>
        <taxon>Eurotiomycetes</taxon>
        <taxon>Eurotiomycetidae</taxon>
        <taxon>Eurotiales</taxon>
        <taxon>Aspergillaceae</taxon>
        <taxon>Aspergillus</taxon>
        <taxon>Aspergillus subgen. Cremei</taxon>
    </lineage>
</organism>
<evidence type="ECO:0000313" key="1">
    <source>
        <dbReference type="EMBL" id="OJJ37079.1"/>
    </source>
</evidence>
<dbReference type="AlphaFoldDB" id="A0A1L9RQ74"/>
<keyword evidence="2" id="KW-1185">Reference proteome</keyword>
<protein>
    <submittedName>
        <fullName evidence="1">Uncharacterized protein</fullName>
    </submittedName>
</protein>
<dbReference type="VEuPathDB" id="FungiDB:ASPWEDRAFT_438632"/>
<dbReference type="GeneID" id="63751978"/>
<dbReference type="Proteomes" id="UP000184383">
    <property type="component" value="Unassembled WGS sequence"/>
</dbReference>
<name>A0A1L9RQ74_ASPWE</name>
<gene>
    <name evidence="1" type="ORF">ASPWEDRAFT_438632</name>
</gene>
<evidence type="ECO:0000313" key="2">
    <source>
        <dbReference type="Proteomes" id="UP000184383"/>
    </source>
</evidence>
<proteinExistence type="predicted"/>
<accession>A0A1L9RQ74</accession>
<dbReference type="RefSeq" id="XP_040690755.1">
    <property type="nucleotide sequence ID" value="XM_040836130.1"/>
</dbReference>
<dbReference type="EMBL" id="KV878211">
    <property type="protein sequence ID" value="OJJ37079.1"/>
    <property type="molecule type" value="Genomic_DNA"/>
</dbReference>
<reference evidence="2" key="1">
    <citation type="journal article" date="2017" name="Genome Biol.">
        <title>Comparative genomics reveals high biological diversity and specific adaptations in the industrially and medically important fungal genus Aspergillus.</title>
        <authorList>
            <person name="de Vries R.P."/>
            <person name="Riley R."/>
            <person name="Wiebenga A."/>
            <person name="Aguilar-Osorio G."/>
            <person name="Amillis S."/>
            <person name="Uchima C.A."/>
            <person name="Anderluh G."/>
            <person name="Asadollahi M."/>
            <person name="Askin M."/>
            <person name="Barry K."/>
            <person name="Battaglia E."/>
            <person name="Bayram O."/>
            <person name="Benocci T."/>
            <person name="Braus-Stromeyer S.A."/>
            <person name="Caldana C."/>
            <person name="Canovas D."/>
            <person name="Cerqueira G.C."/>
            <person name="Chen F."/>
            <person name="Chen W."/>
            <person name="Choi C."/>
            <person name="Clum A."/>
            <person name="Dos Santos R.A."/>
            <person name="Damasio A.R."/>
            <person name="Diallinas G."/>
            <person name="Emri T."/>
            <person name="Fekete E."/>
            <person name="Flipphi M."/>
            <person name="Freyberg S."/>
            <person name="Gallo A."/>
            <person name="Gournas C."/>
            <person name="Habgood R."/>
            <person name="Hainaut M."/>
            <person name="Harispe M.L."/>
            <person name="Henrissat B."/>
            <person name="Hilden K.S."/>
            <person name="Hope R."/>
            <person name="Hossain A."/>
            <person name="Karabika E."/>
            <person name="Karaffa L."/>
            <person name="Karanyi Z."/>
            <person name="Krasevec N."/>
            <person name="Kuo A."/>
            <person name="Kusch H."/>
            <person name="LaButti K."/>
            <person name="Lagendijk E.L."/>
            <person name="Lapidus A."/>
            <person name="Levasseur A."/>
            <person name="Lindquist E."/>
            <person name="Lipzen A."/>
            <person name="Logrieco A.F."/>
            <person name="MacCabe A."/>
            <person name="Maekelae M.R."/>
            <person name="Malavazi I."/>
            <person name="Melin P."/>
            <person name="Meyer V."/>
            <person name="Mielnichuk N."/>
            <person name="Miskei M."/>
            <person name="Molnar A.P."/>
            <person name="Mule G."/>
            <person name="Ngan C.Y."/>
            <person name="Orejas M."/>
            <person name="Orosz E."/>
            <person name="Ouedraogo J.P."/>
            <person name="Overkamp K.M."/>
            <person name="Park H.-S."/>
            <person name="Perrone G."/>
            <person name="Piumi F."/>
            <person name="Punt P.J."/>
            <person name="Ram A.F."/>
            <person name="Ramon A."/>
            <person name="Rauscher S."/>
            <person name="Record E."/>
            <person name="Riano-Pachon D.M."/>
            <person name="Robert V."/>
            <person name="Roehrig J."/>
            <person name="Ruller R."/>
            <person name="Salamov A."/>
            <person name="Salih N.S."/>
            <person name="Samson R.A."/>
            <person name="Sandor E."/>
            <person name="Sanguinetti M."/>
            <person name="Schuetze T."/>
            <person name="Sepcic K."/>
            <person name="Shelest E."/>
            <person name="Sherlock G."/>
            <person name="Sophianopoulou V."/>
            <person name="Squina F.M."/>
            <person name="Sun H."/>
            <person name="Susca A."/>
            <person name="Todd R.B."/>
            <person name="Tsang A."/>
            <person name="Unkles S.E."/>
            <person name="van de Wiele N."/>
            <person name="van Rossen-Uffink D."/>
            <person name="Oliveira J.V."/>
            <person name="Vesth T.C."/>
            <person name="Visser J."/>
            <person name="Yu J.-H."/>
            <person name="Zhou M."/>
            <person name="Andersen M.R."/>
            <person name="Archer D.B."/>
            <person name="Baker S.E."/>
            <person name="Benoit I."/>
            <person name="Brakhage A.A."/>
            <person name="Braus G.H."/>
            <person name="Fischer R."/>
            <person name="Frisvad J.C."/>
            <person name="Goldman G.H."/>
            <person name="Houbraken J."/>
            <person name="Oakley B."/>
            <person name="Pocsi I."/>
            <person name="Scazzocchio C."/>
            <person name="Seiboth B."/>
            <person name="vanKuyk P.A."/>
            <person name="Wortman J."/>
            <person name="Dyer P.S."/>
            <person name="Grigoriev I.V."/>
        </authorList>
    </citation>
    <scope>NUCLEOTIDE SEQUENCE [LARGE SCALE GENOMIC DNA]</scope>
    <source>
        <strain evidence="2">DTO 134E9</strain>
    </source>
</reference>